<organism evidence="2 3">
    <name type="scientific">Chryseobacterium taihuense</name>
    <dbReference type="NCBI Taxonomy" id="1141221"/>
    <lineage>
        <taxon>Bacteria</taxon>
        <taxon>Pseudomonadati</taxon>
        <taxon>Bacteroidota</taxon>
        <taxon>Flavobacteriia</taxon>
        <taxon>Flavobacteriales</taxon>
        <taxon>Weeksellaceae</taxon>
        <taxon>Chryseobacterium group</taxon>
        <taxon>Chryseobacterium</taxon>
    </lineage>
</organism>
<evidence type="ECO:0000256" key="1">
    <source>
        <dbReference type="SAM" id="SignalP"/>
    </source>
</evidence>
<keyword evidence="1" id="KW-0732">Signal</keyword>
<dbReference type="Proteomes" id="UP000199242">
    <property type="component" value="Unassembled WGS sequence"/>
</dbReference>
<sequence>MKKIILTLALIAIPVSSILANKLNTKDNLNTSKVLNKDSQVEDFFKSESFSKISKNFNVEKENFDLKNVEIIKADDSSNLVRIQVINGLSVDYLMLLPDNTAIYEKTLLSDDGEGNIEQYDENGVIIARFNVEKKDGKFNVTLSYVNSFAVFGGQAECVKKTYDYIKSTCDKNTTCSISCDLSPQCAVIMYGVAIAHCAASGNKPAKLTASIEQAY</sequence>
<dbReference type="RefSeq" id="WP_089741897.1">
    <property type="nucleotide sequence ID" value="NZ_FNHD01000003.1"/>
</dbReference>
<evidence type="ECO:0000313" key="3">
    <source>
        <dbReference type="Proteomes" id="UP000199242"/>
    </source>
</evidence>
<gene>
    <name evidence="2" type="ORF">SAMN05216273_1037</name>
</gene>
<keyword evidence="3" id="KW-1185">Reference proteome</keyword>
<proteinExistence type="predicted"/>
<feature type="chain" id="PRO_5045581500" description="DUF4468 domain-containing protein" evidence="1">
    <location>
        <begin position="20"/>
        <end position="216"/>
    </location>
</feature>
<protein>
    <recommendedName>
        <fullName evidence="4">DUF4468 domain-containing protein</fullName>
    </recommendedName>
</protein>
<evidence type="ECO:0000313" key="2">
    <source>
        <dbReference type="EMBL" id="SDL58540.1"/>
    </source>
</evidence>
<name>A0ABY0QR13_9FLAO</name>
<comment type="caution">
    <text evidence="2">The sequence shown here is derived from an EMBL/GenBank/DDBJ whole genome shotgun (WGS) entry which is preliminary data.</text>
</comment>
<dbReference type="EMBL" id="FNHD01000003">
    <property type="protein sequence ID" value="SDL58540.1"/>
    <property type="molecule type" value="Genomic_DNA"/>
</dbReference>
<evidence type="ECO:0008006" key="4">
    <source>
        <dbReference type="Google" id="ProtNLM"/>
    </source>
</evidence>
<accession>A0ABY0QR13</accession>
<reference evidence="2 3" key="1">
    <citation type="submission" date="2016-10" db="EMBL/GenBank/DDBJ databases">
        <authorList>
            <person name="Varghese N."/>
            <person name="Submissions S."/>
        </authorList>
    </citation>
    <scope>NUCLEOTIDE SEQUENCE [LARGE SCALE GENOMIC DNA]</scope>
    <source>
        <strain evidence="2 3">CGMCC 1.10941</strain>
    </source>
</reference>
<feature type="signal peptide" evidence="1">
    <location>
        <begin position="1"/>
        <end position="19"/>
    </location>
</feature>